<name>V9DZA0_PHYNI</name>
<keyword evidence="3" id="KW-1185">Reference proteome</keyword>
<evidence type="ECO:0000313" key="2">
    <source>
        <dbReference type="EMBL" id="ETI32001.1"/>
    </source>
</evidence>
<evidence type="ECO:0000256" key="1">
    <source>
        <dbReference type="SAM" id="MobiDB-lite"/>
    </source>
</evidence>
<dbReference type="AlphaFoldDB" id="V9DZA0"/>
<comment type="caution">
    <text evidence="2">The sequence shown here is derived from an EMBL/GenBank/DDBJ whole genome shotgun (WGS) entry which is preliminary data.</text>
</comment>
<evidence type="ECO:0000313" key="3">
    <source>
        <dbReference type="Proteomes" id="UP000018721"/>
    </source>
</evidence>
<proteinExistence type="predicted"/>
<organism evidence="2 3">
    <name type="scientific">Phytophthora nicotianae P1569</name>
    <dbReference type="NCBI Taxonomy" id="1317065"/>
    <lineage>
        <taxon>Eukaryota</taxon>
        <taxon>Sar</taxon>
        <taxon>Stramenopiles</taxon>
        <taxon>Oomycota</taxon>
        <taxon>Peronosporomycetes</taxon>
        <taxon>Peronosporales</taxon>
        <taxon>Peronosporaceae</taxon>
        <taxon>Phytophthora</taxon>
    </lineage>
</organism>
<sequence>MLNGHEIDGINGADTLGATSETSPGSALEPYTRHSNHDSAIKNSLSRKVSLRWNDQNPIEVASTSSDSDAPDLLEERQTRIT</sequence>
<dbReference type="EMBL" id="ANIZ01003708">
    <property type="protein sequence ID" value="ETI32001.1"/>
    <property type="molecule type" value="Genomic_DNA"/>
</dbReference>
<feature type="region of interest" description="Disordered" evidence="1">
    <location>
        <begin position="59"/>
        <end position="82"/>
    </location>
</feature>
<feature type="compositionally biased region" description="Polar residues" evidence="1">
    <location>
        <begin position="59"/>
        <end position="68"/>
    </location>
</feature>
<accession>V9DZA0</accession>
<reference evidence="2 3" key="1">
    <citation type="submission" date="2013-11" db="EMBL/GenBank/DDBJ databases">
        <title>The Genome Sequence of Phytophthora parasitica P1569.</title>
        <authorList>
            <consortium name="The Broad Institute Genomics Platform"/>
            <person name="Russ C."/>
            <person name="Tyler B."/>
            <person name="Panabieres F."/>
            <person name="Shan W."/>
            <person name="Tripathy S."/>
            <person name="Grunwald N."/>
            <person name="Machado M."/>
            <person name="Johnson C.S."/>
            <person name="Arredondo F."/>
            <person name="Hong C."/>
            <person name="Coffey M."/>
            <person name="Young S.K."/>
            <person name="Zeng Q."/>
            <person name="Gargeya S."/>
            <person name="Fitzgerald M."/>
            <person name="Abouelleil A."/>
            <person name="Alvarado L."/>
            <person name="Chapman S.B."/>
            <person name="Gainer-Dewar J."/>
            <person name="Goldberg J."/>
            <person name="Griggs A."/>
            <person name="Gujja S."/>
            <person name="Hansen M."/>
            <person name="Howarth C."/>
            <person name="Imamovic A."/>
            <person name="Ireland A."/>
            <person name="Larimer J."/>
            <person name="McCowan C."/>
            <person name="Murphy C."/>
            <person name="Pearson M."/>
            <person name="Poon T.W."/>
            <person name="Priest M."/>
            <person name="Roberts A."/>
            <person name="Saif S."/>
            <person name="Shea T."/>
            <person name="Sykes S."/>
            <person name="Wortman J."/>
            <person name="Nusbaum C."/>
            <person name="Birren B."/>
        </authorList>
    </citation>
    <scope>NUCLEOTIDE SEQUENCE [LARGE SCALE GENOMIC DNA]</scope>
    <source>
        <strain evidence="2 3">P1569</strain>
    </source>
</reference>
<protein>
    <submittedName>
        <fullName evidence="2">Uncharacterized protein</fullName>
    </submittedName>
</protein>
<feature type="compositionally biased region" description="Basic and acidic residues" evidence="1">
    <location>
        <begin position="31"/>
        <end position="40"/>
    </location>
</feature>
<gene>
    <name evidence="2" type="ORF">F443_21094</name>
</gene>
<feature type="region of interest" description="Disordered" evidence="1">
    <location>
        <begin position="1"/>
        <end position="43"/>
    </location>
</feature>
<dbReference type="HOGENOM" id="CLU_2563446_0_0_1"/>
<dbReference type="Proteomes" id="UP000018721">
    <property type="component" value="Unassembled WGS sequence"/>
</dbReference>